<dbReference type="AlphaFoldDB" id="A0A9D4HJ01"/>
<evidence type="ECO:0000313" key="1">
    <source>
        <dbReference type="EMBL" id="KAH3720437.1"/>
    </source>
</evidence>
<proteinExistence type="predicted"/>
<reference evidence="1" key="1">
    <citation type="journal article" date="2019" name="bioRxiv">
        <title>The Genome of the Zebra Mussel, Dreissena polymorpha: A Resource for Invasive Species Research.</title>
        <authorList>
            <person name="McCartney M.A."/>
            <person name="Auch B."/>
            <person name="Kono T."/>
            <person name="Mallez S."/>
            <person name="Zhang Y."/>
            <person name="Obille A."/>
            <person name="Becker A."/>
            <person name="Abrahante J.E."/>
            <person name="Garbe J."/>
            <person name="Badalamenti J.P."/>
            <person name="Herman A."/>
            <person name="Mangelson H."/>
            <person name="Liachko I."/>
            <person name="Sullivan S."/>
            <person name="Sone E.D."/>
            <person name="Koren S."/>
            <person name="Silverstein K.A.T."/>
            <person name="Beckman K.B."/>
            <person name="Gohl D.M."/>
        </authorList>
    </citation>
    <scope>NUCLEOTIDE SEQUENCE</scope>
    <source>
        <strain evidence="1">Duluth1</strain>
        <tissue evidence="1">Whole animal</tissue>
    </source>
</reference>
<keyword evidence="2" id="KW-1185">Reference proteome</keyword>
<protein>
    <submittedName>
        <fullName evidence="1">Uncharacterized protein</fullName>
    </submittedName>
</protein>
<gene>
    <name evidence="1" type="ORF">DPMN_063336</name>
</gene>
<sequence length="84" mass="9325">MNRTPVSRVTGGDTHHYTIWLPDDETTKPGWRFFPPPRAGHVRTTDGAVSVKDPPEAHRGLGPLAGAMGCFVKCLRVDKFFFLC</sequence>
<dbReference type="EMBL" id="JAIWYP010000013">
    <property type="protein sequence ID" value="KAH3720437.1"/>
    <property type="molecule type" value="Genomic_DNA"/>
</dbReference>
<organism evidence="1 2">
    <name type="scientific">Dreissena polymorpha</name>
    <name type="common">Zebra mussel</name>
    <name type="synonym">Mytilus polymorpha</name>
    <dbReference type="NCBI Taxonomy" id="45954"/>
    <lineage>
        <taxon>Eukaryota</taxon>
        <taxon>Metazoa</taxon>
        <taxon>Spiralia</taxon>
        <taxon>Lophotrochozoa</taxon>
        <taxon>Mollusca</taxon>
        <taxon>Bivalvia</taxon>
        <taxon>Autobranchia</taxon>
        <taxon>Heteroconchia</taxon>
        <taxon>Euheterodonta</taxon>
        <taxon>Imparidentia</taxon>
        <taxon>Neoheterodontei</taxon>
        <taxon>Myida</taxon>
        <taxon>Dreissenoidea</taxon>
        <taxon>Dreissenidae</taxon>
        <taxon>Dreissena</taxon>
    </lineage>
</organism>
<reference evidence="1" key="2">
    <citation type="submission" date="2020-11" db="EMBL/GenBank/DDBJ databases">
        <authorList>
            <person name="McCartney M.A."/>
            <person name="Auch B."/>
            <person name="Kono T."/>
            <person name="Mallez S."/>
            <person name="Becker A."/>
            <person name="Gohl D.M."/>
            <person name="Silverstein K.A.T."/>
            <person name="Koren S."/>
            <person name="Bechman K.B."/>
            <person name="Herman A."/>
            <person name="Abrahante J.E."/>
            <person name="Garbe J."/>
        </authorList>
    </citation>
    <scope>NUCLEOTIDE SEQUENCE</scope>
    <source>
        <strain evidence="1">Duluth1</strain>
        <tissue evidence="1">Whole animal</tissue>
    </source>
</reference>
<name>A0A9D4HJ01_DREPO</name>
<dbReference type="Proteomes" id="UP000828390">
    <property type="component" value="Unassembled WGS sequence"/>
</dbReference>
<evidence type="ECO:0000313" key="2">
    <source>
        <dbReference type="Proteomes" id="UP000828390"/>
    </source>
</evidence>
<accession>A0A9D4HJ01</accession>
<comment type="caution">
    <text evidence="1">The sequence shown here is derived from an EMBL/GenBank/DDBJ whole genome shotgun (WGS) entry which is preliminary data.</text>
</comment>